<evidence type="ECO:0000313" key="2">
    <source>
        <dbReference type="EMBL" id="ORC36338.1"/>
    </source>
</evidence>
<dbReference type="Proteomes" id="UP000192343">
    <property type="component" value="Unassembled WGS sequence"/>
</dbReference>
<evidence type="ECO:0008006" key="4">
    <source>
        <dbReference type="Google" id="ProtNLM"/>
    </source>
</evidence>
<dbReference type="Pfam" id="PF02681">
    <property type="entry name" value="DUF212"/>
    <property type="match status" value="1"/>
</dbReference>
<dbReference type="EMBL" id="MWQY01000006">
    <property type="protein sequence ID" value="ORC36338.1"/>
    <property type="molecule type" value="Genomic_DNA"/>
</dbReference>
<name>A0A1Y1S1E0_9SPIO</name>
<keyword evidence="1" id="KW-1133">Transmembrane helix</keyword>
<sequence length="152" mass="16093">MQIPVSLLIALGVQQLCQLIKFVSCSIRDRHLSPRYFFSSGGMPSAHSAFVTALCVAVGVRSGIGSEVFSATLVLAFIVIHDALRVRGTLQQVIHIIKKDHPEEGGPAARLPETIGHDAAEIAAGIVLGIILALPLAFFSLRFVPGSTGNPL</sequence>
<dbReference type="OrthoDB" id="9792681at2"/>
<gene>
    <name evidence="2" type="ORF">B4O97_07040</name>
</gene>
<dbReference type="PANTHER" id="PTHR31446">
    <property type="entry name" value="ACID PHOSPHATASE/VANADIUM-DEPENDENT HALOPEROXIDASE-RELATED PROTEIN"/>
    <property type="match status" value="1"/>
</dbReference>
<dbReference type="RefSeq" id="WP_083049521.1">
    <property type="nucleotide sequence ID" value="NZ_MWQY01000006.1"/>
</dbReference>
<reference evidence="2 3" key="1">
    <citation type="submission" date="2017-03" db="EMBL/GenBank/DDBJ databases">
        <title>Draft Genome sequence of Marispirochaeta sp. strain JC444.</title>
        <authorList>
            <person name="Shivani Y."/>
            <person name="Subhash Y."/>
            <person name="Sasikala C."/>
            <person name="Ramana C."/>
        </authorList>
    </citation>
    <scope>NUCLEOTIDE SEQUENCE [LARGE SCALE GENOMIC DNA]</scope>
    <source>
        <strain evidence="2 3">JC444</strain>
    </source>
</reference>
<dbReference type="STRING" id="1963862.B4O97_07040"/>
<keyword evidence="3" id="KW-1185">Reference proteome</keyword>
<keyword evidence="1" id="KW-0472">Membrane</keyword>
<dbReference type="AlphaFoldDB" id="A0A1Y1S1E0"/>
<organism evidence="2 3">
    <name type="scientific">Marispirochaeta aestuarii</name>
    <dbReference type="NCBI Taxonomy" id="1963862"/>
    <lineage>
        <taxon>Bacteria</taxon>
        <taxon>Pseudomonadati</taxon>
        <taxon>Spirochaetota</taxon>
        <taxon>Spirochaetia</taxon>
        <taxon>Spirochaetales</taxon>
        <taxon>Spirochaetaceae</taxon>
        <taxon>Marispirochaeta</taxon>
    </lineage>
</organism>
<dbReference type="PANTHER" id="PTHR31446:SF29">
    <property type="entry name" value="ACID PHOSPHATASE_VANADIUM-DEPENDENT HALOPEROXIDASE-RELATED PROTEIN"/>
    <property type="match status" value="1"/>
</dbReference>
<evidence type="ECO:0000256" key="1">
    <source>
        <dbReference type="SAM" id="Phobius"/>
    </source>
</evidence>
<feature type="transmembrane region" description="Helical" evidence="1">
    <location>
        <begin position="122"/>
        <end position="144"/>
    </location>
</feature>
<evidence type="ECO:0000313" key="3">
    <source>
        <dbReference type="Proteomes" id="UP000192343"/>
    </source>
</evidence>
<keyword evidence="1" id="KW-0812">Transmembrane</keyword>
<accession>A0A1Y1S1E0</accession>
<proteinExistence type="predicted"/>
<comment type="caution">
    <text evidence="2">The sequence shown here is derived from an EMBL/GenBank/DDBJ whole genome shotgun (WGS) entry which is preliminary data.</text>
</comment>
<dbReference type="InterPro" id="IPR003832">
    <property type="entry name" value="DUF212"/>
</dbReference>
<protein>
    <recommendedName>
        <fullName evidence="4">Acid phosphatase</fullName>
    </recommendedName>
</protein>
<feature type="transmembrane region" description="Helical" evidence="1">
    <location>
        <begin position="49"/>
        <end position="80"/>
    </location>
</feature>